<protein>
    <submittedName>
        <fullName evidence="1">Uncharacterized protein</fullName>
    </submittedName>
</protein>
<comment type="caution">
    <text evidence="1">The sequence shown here is derived from an EMBL/GenBank/DDBJ whole genome shotgun (WGS) entry which is preliminary data.</text>
</comment>
<dbReference type="AlphaFoldDB" id="A0A3N4N4X3"/>
<reference evidence="1 2" key="1">
    <citation type="submission" date="2018-11" db="EMBL/GenBank/DDBJ databases">
        <title>Aureibaculum marinum gen. nov., sp. nov., a member of the family Flavobacteriaceae isolated from the Bohai Sea.</title>
        <authorList>
            <person name="Ji X."/>
        </authorList>
    </citation>
    <scope>NUCLEOTIDE SEQUENCE [LARGE SCALE GENOMIC DNA]</scope>
    <source>
        <strain evidence="1 2">BH-SD17</strain>
    </source>
</reference>
<proteinExistence type="predicted"/>
<dbReference type="Proteomes" id="UP000270856">
    <property type="component" value="Unassembled WGS sequence"/>
</dbReference>
<gene>
    <name evidence="1" type="ORF">EGM88_15155</name>
</gene>
<evidence type="ECO:0000313" key="1">
    <source>
        <dbReference type="EMBL" id="RPD91171.1"/>
    </source>
</evidence>
<organism evidence="1 2">
    <name type="scientific">Aureibaculum marinum</name>
    <dbReference type="NCBI Taxonomy" id="2487930"/>
    <lineage>
        <taxon>Bacteria</taxon>
        <taxon>Pseudomonadati</taxon>
        <taxon>Bacteroidota</taxon>
        <taxon>Flavobacteriia</taxon>
        <taxon>Flavobacteriales</taxon>
        <taxon>Flavobacteriaceae</taxon>
        <taxon>Aureibaculum</taxon>
    </lineage>
</organism>
<name>A0A3N4N4X3_9FLAO</name>
<accession>A0A3N4N4X3</accession>
<evidence type="ECO:0000313" key="2">
    <source>
        <dbReference type="Proteomes" id="UP000270856"/>
    </source>
</evidence>
<keyword evidence="2" id="KW-1185">Reference proteome</keyword>
<sequence>MKRSIYFTIFISFITVNSYSQISKNSLILMISEKDSIYISDETSVKIRYSYNNNNNGWWLLLNHIYIEDNNENNYKILLPKVTVDQYTENGNIITTDEFEKEIDTLSLNQASKLLRLRYPPYYYEYLDDNVYKTQRRYNIFILKESDLNEKYVPLYEVNLVMGTNEEH</sequence>
<dbReference type="EMBL" id="RPFJ01000093">
    <property type="protein sequence ID" value="RPD91171.1"/>
    <property type="molecule type" value="Genomic_DNA"/>
</dbReference>